<dbReference type="InterPro" id="IPR011935">
    <property type="entry name" value="CHP02231"/>
</dbReference>
<dbReference type="PANTHER" id="PTHR31005:SF8">
    <property type="entry name" value="DUF4139 DOMAIN-CONTAINING PROTEIN"/>
    <property type="match status" value="1"/>
</dbReference>
<dbReference type="NCBIfam" id="TIGR02231">
    <property type="entry name" value="mucoidy inhibitor MuiA family protein"/>
    <property type="match status" value="1"/>
</dbReference>
<dbReference type="eggNOG" id="COG5316">
    <property type="taxonomic scope" value="Bacteria"/>
</dbReference>
<organism evidence="5 6">
    <name type="scientific">Thioclava atlantica</name>
    <dbReference type="NCBI Taxonomy" id="1317124"/>
    <lineage>
        <taxon>Bacteria</taxon>
        <taxon>Pseudomonadati</taxon>
        <taxon>Pseudomonadota</taxon>
        <taxon>Alphaproteobacteria</taxon>
        <taxon>Rhodobacterales</taxon>
        <taxon>Paracoccaceae</taxon>
        <taxon>Thioclava</taxon>
    </lineage>
</organism>
<dbReference type="STRING" id="1317124.DW2_01440"/>
<keyword evidence="1" id="KW-0175">Coiled coil</keyword>
<feature type="domain" description="DUF4139" evidence="3">
    <location>
        <begin position="219"/>
        <end position="523"/>
    </location>
</feature>
<evidence type="ECO:0000256" key="2">
    <source>
        <dbReference type="SAM" id="SignalP"/>
    </source>
</evidence>
<keyword evidence="2" id="KW-0732">Signal</keyword>
<dbReference type="Pfam" id="PF13598">
    <property type="entry name" value="DUF4139"/>
    <property type="match status" value="1"/>
</dbReference>
<dbReference type="Pfam" id="PF13600">
    <property type="entry name" value="DUF4140"/>
    <property type="match status" value="1"/>
</dbReference>
<evidence type="ECO:0008006" key="7">
    <source>
        <dbReference type="Google" id="ProtNLM"/>
    </source>
</evidence>
<sequence length="529" mass="56602">MRISLTAALLMATAIPALADTIESPGKITAVTLYPHGAQVVRQVRIDAPEGTHELLVPGLPENTRISTLRLSGEGVSVGAASLISGRAPALSDQPSPQVEAARAALDAAQEALATQQDAVAAIRAKAEAARDEIEFLKSTRPQITDPAQIKALAQGVREQILAANQRAIEAEAEARRAEAGLAPYKEAVKKAQAALDALLNPAKDHDVLRASIQGKGTLTITSFVEDAGWQPSYDLRLDKAAGEVDMARFVSIHQATGEDWQGVDLTLSTARPGGQAAPTPVYPRLVRIGPPLMAVPAPKTFARTEAAPQAAETALSDQAGLQMQGETVTYHYPQPVTIRDGVDDLRLSLDSKTLPVEVVAEAAPLSDPQAYRVAEGRNTTGEILLPGPANLFADGALVGQTHLPLVAAGDDLELGFGPIEGIRVARRMPDTMEGDRGLITKSNERREIVEIELRNLTGQDWPMRVIDRVPYSEQEDLKISSKATPPATQTDYDHKRGVLAWKFDLPAGQTKTLRTETTIGWPADQILR</sequence>
<evidence type="ECO:0000256" key="1">
    <source>
        <dbReference type="SAM" id="Coils"/>
    </source>
</evidence>
<dbReference type="OrthoDB" id="580912at2"/>
<evidence type="ECO:0000259" key="3">
    <source>
        <dbReference type="Pfam" id="PF13598"/>
    </source>
</evidence>
<dbReference type="InterPro" id="IPR037291">
    <property type="entry name" value="DUF4139"/>
</dbReference>
<reference evidence="5 6" key="2">
    <citation type="journal article" date="2015" name="Antonie Van Leeuwenhoek">
        <title>Thioclava indica sp. nov., isolated from surface seawater of the Indian Ocean.</title>
        <authorList>
            <person name="Liu Y."/>
            <person name="Lai Q."/>
            <person name="Du J."/>
            <person name="Xu H."/>
            <person name="Jiang L."/>
            <person name="Shao Z."/>
        </authorList>
    </citation>
    <scope>NUCLEOTIDE SEQUENCE [LARGE SCALE GENOMIC DNA]</scope>
    <source>
        <strain evidence="5 6">13D2W-2</strain>
    </source>
</reference>
<keyword evidence="6" id="KW-1185">Reference proteome</keyword>
<feature type="domain" description="DUF4140" evidence="4">
    <location>
        <begin position="31"/>
        <end position="128"/>
    </location>
</feature>
<dbReference type="Proteomes" id="UP000028607">
    <property type="component" value="Unassembled WGS sequence"/>
</dbReference>
<name>A0A085U1D3_9RHOB</name>
<dbReference type="RefSeq" id="WP_038142791.1">
    <property type="nucleotide sequence ID" value="NZ_AQRC01000001.1"/>
</dbReference>
<proteinExistence type="predicted"/>
<feature type="coiled-coil region" evidence="1">
    <location>
        <begin position="99"/>
        <end position="181"/>
    </location>
</feature>
<dbReference type="PATRIC" id="fig|1317124.6.peg.285"/>
<dbReference type="PANTHER" id="PTHR31005">
    <property type="entry name" value="DUF4139 DOMAIN-CONTAINING PROTEIN"/>
    <property type="match status" value="1"/>
</dbReference>
<gene>
    <name evidence="5" type="ORF">DW2_01440</name>
</gene>
<reference evidence="6" key="1">
    <citation type="submission" date="2013-04" db="EMBL/GenBank/DDBJ databases">
        <title>Thioclava sp. 13D2W-2 Genome Sequencing.</title>
        <authorList>
            <person name="Lai Q."/>
            <person name="Li G."/>
            <person name="Shao Z."/>
        </authorList>
    </citation>
    <scope>NUCLEOTIDE SEQUENCE [LARGE SCALE GENOMIC DNA]</scope>
    <source>
        <strain evidence="6">13D2W-2</strain>
    </source>
</reference>
<accession>A0A085U1D3</accession>
<feature type="signal peptide" evidence="2">
    <location>
        <begin position="1"/>
        <end position="19"/>
    </location>
</feature>
<evidence type="ECO:0000259" key="4">
    <source>
        <dbReference type="Pfam" id="PF13600"/>
    </source>
</evidence>
<evidence type="ECO:0000313" key="5">
    <source>
        <dbReference type="EMBL" id="KFE36780.1"/>
    </source>
</evidence>
<evidence type="ECO:0000313" key="6">
    <source>
        <dbReference type="Proteomes" id="UP000028607"/>
    </source>
</evidence>
<feature type="chain" id="PRO_5001797827" description="DUF4139 domain-containing protein" evidence="2">
    <location>
        <begin position="20"/>
        <end position="529"/>
    </location>
</feature>
<dbReference type="EMBL" id="AQRC01000001">
    <property type="protein sequence ID" value="KFE36780.1"/>
    <property type="molecule type" value="Genomic_DNA"/>
</dbReference>
<dbReference type="InterPro" id="IPR025554">
    <property type="entry name" value="DUF4140"/>
</dbReference>
<comment type="caution">
    <text evidence="5">The sequence shown here is derived from an EMBL/GenBank/DDBJ whole genome shotgun (WGS) entry which is preliminary data.</text>
</comment>
<protein>
    <recommendedName>
        <fullName evidence="7">DUF4139 domain-containing protein</fullName>
    </recommendedName>
</protein>
<dbReference type="AlphaFoldDB" id="A0A085U1D3"/>